<keyword evidence="3" id="KW-0539">Nucleus</keyword>
<evidence type="ECO:0000256" key="5">
    <source>
        <dbReference type="SAM" id="MobiDB-lite"/>
    </source>
</evidence>
<dbReference type="EMBL" id="JAEFCI010000307">
    <property type="protein sequence ID" value="KAG5463643.1"/>
    <property type="molecule type" value="Genomic_DNA"/>
</dbReference>
<dbReference type="GO" id="GO:0000724">
    <property type="term" value="P:double-strand break repair via homologous recombination"/>
    <property type="evidence" value="ECO:0007669"/>
    <property type="project" value="TreeGrafter"/>
</dbReference>
<evidence type="ECO:0000256" key="4">
    <source>
        <dbReference type="PIRNR" id="PIRNR011312"/>
    </source>
</evidence>
<dbReference type="OrthoDB" id="337750at2759"/>
<dbReference type="Gene3D" id="3.70.10.10">
    <property type="match status" value="1"/>
</dbReference>
<dbReference type="GO" id="GO:0030896">
    <property type="term" value="C:checkpoint clamp complex"/>
    <property type="evidence" value="ECO:0007669"/>
    <property type="project" value="InterPro"/>
</dbReference>
<dbReference type="GO" id="GO:0035861">
    <property type="term" value="C:site of double-strand break"/>
    <property type="evidence" value="ECO:0007669"/>
    <property type="project" value="TreeGrafter"/>
</dbReference>
<dbReference type="InterPro" id="IPR007150">
    <property type="entry name" value="HUS1/Mec3"/>
</dbReference>
<name>A0A8H8DMF3_9FUNG</name>
<dbReference type="GO" id="GO:0005730">
    <property type="term" value="C:nucleolus"/>
    <property type="evidence" value="ECO:0007669"/>
    <property type="project" value="InterPro"/>
</dbReference>
<comment type="subcellular location">
    <subcellularLocation>
        <location evidence="1">Nucleus</location>
    </subcellularLocation>
</comment>
<keyword evidence="7" id="KW-1185">Reference proteome</keyword>
<reference evidence="6 7" key="1">
    <citation type="journal article" name="Sci. Rep.">
        <title>Genome-scale phylogenetic analyses confirm Olpidium as the closest living zoosporic fungus to the non-flagellated, terrestrial fungi.</title>
        <authorList>
            <person name="Chang Y."/>
            <person name="Rochon D."/>
            <person name="Sekimoto S."/>
            <person name="Wang Y."/>
            <person name="Chovatia M."/>
            <person name="Sandor L."/>
            <person name="Salamov A."/>
            <person name="Grigoriev I.V."/>
            <person name="Stajich J.E."/>
            <person name="Spatafora J.W."/>
        </authorList>
    </citation>
    <scope>NUCLEOTIDE SEQUENCE [LARGE SCALE GENOMIC DNA]</scope>
    <source>
        <strain evidence="6">S191</strain>
    </source>
</reference>
<comment type="similarity">
    <text evidence="2 4">Belongs to the HUS1 family.</text>
</comment>
<dbReference type="Pfam" id="PF04005">
    <property type="entry name" value="Hus1"/>
    <property type="match status" value="1"/>
</dbReference>
<feature type="region of interest" description="Disordered" evidence="5">
    <location>
        <begin position="211"/>
        <end position="234"/>
    </location>
</feature>
<dbReference type="PANTHER" id="PTHR12900:SF0">
    <property type="entry name" value="CHECKPOINT PROTEIN"/>
    <property type="match status" value="1"/>
</dbReference>
<evidence type="ECO:0000313" key="7">
    <source>
        <dbReference type="Proteomes" id="UP000673691"/>
    </source>
</evidence>
<dbReference type="GO" id="GO:0031573">
    <property type="term" value="P:mitotic intra-S DNA damage checkpoint signaling"/>
    <property type="evidence" value="ECO:0007669"/>
    <property type="project" value="TreeGrafter"/>
</dbReference>
<sequence length="234" mass="26248">MNNNSLFDDFRIESASRNEIYLEVQVEFLVRALRSAQSAAETVMRLTKKDGSPVLSFGITIFNRGGKPLDLVQDVPVRVMSPQQMAEVREPLCPEPDVHIMMPPLLNVRIIVERMKTMADNLIVAANMSGELLFKVETPSVRVETRFAGLTNPPLDVPPEELPRRASSLRDPRLFAEARVDLRSFAKFLHSHHVLPTNVVCCVRWDAGRRSGGRGTDVLHSSEEGVMEKSGRYP</sequence>
<dbReference type="GO" id="GO:0006289">
    <property type="term" value="P:nucleotide-excision repair"/>
    <property type="evidence" value="ECO:0007669"/>
    <property type="project" value="TreeGrafter"/>
</dbReference>
<evidence type="ECO:0000256" key="1">
    <source>
        <dbReference type="ARBA" id="ARBA00004123"/>
    </source>
</evidence>
<dbReference type="AlphaFoldDB" id="A0A8H8DMF3"/>
<evidence type="ECO:0000256" key="3">
    <source>
        <dbReference type="ARBA" id="ARBA00023242"/>
    </source>
</evidence>
<dbReference type="GO" id="GO:0000723">
    <property type="term" value="P:telomere maintenance"/>
    <property type="evidence" value="ECO:0007669"/>
    <property type="project" value="TreeGrafter"/>
</dbReference>
<evidence type="ECO:0000313" key="6">
    <source>
        <dbReference type="EMBL" id="KAG5463643.1"/>
    </source>
</evidence>
<protein>
    <recommendedName>
        <fullName evidence="4">Checkpoint protein</fullName>
    </recommendedName>
</protein>
<dbReference type="GO" id="GO:0033314">
    <property type="term" value="P:mitotic DNA replication checkpoint signaling"/>
    <property type="evidence" value="ECO:0007669"/>
    <property type="project" value="TreeGrafter"/>
</dbReference>
<organism evidence="6 7">
    <name type="scientific">Olpidium bornovanus</name>
    <dbReference type="NCBI Taxonomy" id="278681"/>
    <lineage>
        <taxon>Eukaryota</taxon>
        <taxon>Fungi</taxon>
        <taxon>Fungi incertae sedis</taxon>
        <taxon>Olpidiomycota</taxon>
        <taxon>Olpidiomycotina</taxon>
        <taxon>Olpidiomycetes</taxon>
        <taxon>Olpidiales</taxon>
        <taxon>Olpidiaceae</taxon>
        <taxon>Olpidium</taxon>
    </lineage>
</organism>
<accession>A0A8H8DMF3</accession>
<evidence type="ECO:0000256" key="2">
    <source>
        <dbReference type="ARBA" id="ARBA00005563"/>
    </source>
</evidence>
<dbReference type="PANTHER" id="PTHR12900">
    <property type="entry name" value="MITOTIC AND DNA DAMAGE CHECKPOINT PROTEIN HUS1"/>
    <property type="match status" value="1"/>
</dbReference>
<proteinExistence type="inferred from homology"/>
<gene>
    <name evidence="6" type="ORF">BJ554DRAFT_5765</name>
</gene>
<dbReference type="PIRSF" id="PIRSF011312">
    <property type="entry name" value="Cell_cycle_HUS1"/>
    <property type="match status" value="1"/>
</dbReference>
<comment type="caution">
    <text evidence="6">The sequence shown here is derived from an EMBL/GenBank/DDBJ whole genome shotgun (WGS) entry which is preliminary data.</text>
</comment>
<dbReference type="InterPro" id="IPR016580">
    <property type="entry name" value="HUS1"/>
</dbReference>
<dbReference type="GO" id="GO:0044778">
    <property type="term" value="P:meiotic DNA integrity checkpoint signaling"/>
    <property type="evidence" value="ECO:0007669"/>
    <property type="project" value="TreeGrafter"/>
</dbReference>
<feature type="compositionally biased region" description="Basic and acidic residues" evidence="5">
    <location>
        <begin position="220"/>
        <end position="234"/>
    </location>
</feature>
<dbReference type="Proteomes" id="UP000673691">
    <property type="component" value="Unassembled WGS sequence"/>
</dbReference>